<reference evidence="1 2" key="1">
    <citation type="submission" date="2019-09" db="EMBL/GenBank/DDBJ databases">
        <title>A chromosome-level genome assembly of the Chinese tupelo Nyssa sinensis.</title>
        <authorList>
            <person name="Yang X."/>
            <person name="Kang M."/>
            <person name="Yang Y."/>
            <person name="Xiong H."/>
            <person name="Wang M."/>
            <person name="Zhang Z."/>
            <person name="Wang Z."/>
            <person name="Wu H."/>
            <person name="Ma T."/>
            <person name="Liu J."/>
            <person name="Xi Z."/>
        </authorList>
    </citation>
    <scope>NUCLEOTIDE SEQUENCE [LARGE SCALE GENOMIC DNA]</scope>
    <source>
        <strain evidence="1">J267</strain>
        <tissue evidence="1">Leaf</tissue>
    </source>
</reference>
<evidence type="ECO:0000313" key="1">
    <source>
        <dbReference type="EMBL" id="KAA8545012.1"/>
    </source>
</evidence>
<gene>
    <name evidence="1" type="ORF">F0562_019771</name>
</gene>
<dbReference type="AlphaFoldDB" id="A0A5J5BTE7"/>
<keyword evidence="2" id="KW-1185">Reference proteome</keyword>
<dbReference type="EMBL" id="CM018033">
    <property type="protein sequence ID" value="KAA8545012.1"/>
    <property type="molecule type" value="Genomic_DNA"/>
</dbReference>
<dbReference type="Proteomes" id="UP000325577">
    <property type="component" value="Linkage Group LG10"/>
</dbReference>
<name>A0A5J5BTE7_9ASTE</name>
<sequence length="105" mass="12206">MINELKKKLKETEVELETVAFEAEKRHSIEIEAAKVTVVEEHKNKILNLGRRFTFDGYNLYLKKMAKAYPDVDTEMLELVKVYDVEGKEYKDDEDPEDSTVPHAS</sequence>
<organism evidence="1 2">
    <name type="scientific">Nyssa sinensis</name>
    <dbReference type="NCBI Taxonomy" id="561372"/>
    <lineage>
        <taxon>Eukaryota</taxon>
        <taxon>Viridiplantae</taxon>
        <taxon>Streptophyta</taxon>
        <taxon>Embryophyta</taxon>
        <taxon>Tracheophyta</taxon>
        <taxon>Spermatophyta</taxon>
        <taxon>Magnoliopsida</taxon>
        <taxon>eudicotyledons</taxon>
        <taxon>Gunneridae</taxon>
        <taxon>Pentapetalae</taxon>
        <taxon>asterids</taxon>
        <taxon>Cornales</taxon>
        <taxon>Nyssaceae</taxon>
        <taxon>Nyssa</taxon>
    </lineage>
</organism>
<protein>
    <submittedName>
        <fullName evidence="1">Uncharacterized protein</fullName>
    </submittedName>
</protein>
<proteinExistence type="predicted"/>
<evidence type="ECO:0000313" key="2">
    <source>
        <dbReference type="Proteomes" id="UP000325577"/>
    </source>
</evidence>
<accession>A0A5J5BTE7</accession>